<dbReference type="EC" id="2.7.11.1" evidence="1"/>
<dbReference type="VEuPathDB" id="FungiDB:SPPG_01083"/>
<dbReference type="SMART" id="SM00220">
    <property type="entry name" value="S_TKc"/>
    <property type="match status" value="1"/>
</dbReference>
<dbReference type="InterPro" id="IPR008271">
    <property type="entry name" value="Ser/Thr_kinase_AS"/>
</dbReference>
<feature type="transmembrane region" description="Helical" evidence="6">
    <location>
        <begin position="958"/>
        <end position="975"/>
    </location>
</feature>
<evidence type="ECO:0000256" key="2">
    <source>
        <dbReference type="ARBA" id="ARBA00022741"/>
    </source>
</evidence>
<keyword evidence="9" id="KW-1185">Reference proteome</keyword>
<dbReference type="InterPro" id="IPR017441">
    <property type="entry name" value="Protein_kinase_ATP_BS"/>
</dbReference>
<name>A0A0L0HRA4_SPIPD</name>
<dbReference type="eggNOG" id="KOG0574">
    <property type="taxonomic scope" value="Eukaryota"/>
</dbReference>
<feature type="compositionally biased region" description="Basic and acidic residues" evidence="5">
    <location>
        <begin position="472"/>
        <end position="483"/>
    </location>
</feature>
<dbReference type="GO" id="GO:0005737">
    <property type="term" value="C:cytoplasm"/>
    <property type="evidence" value="ECO:0007669"/>
    <property type="project" value="TreeGrafter"/>
</dbReference>
<dbReference type="PANTHER" id="PTHR48012:SF28">
    <property type="entry name" value="SERINE_THREONINE-PROTEIN KINASE PAKE-RELATED"/>
    <property type="match status" value="1"/>
</dbReference>
<dbReference type="GeneID" id="27684770"/>
<dbReference type="PROSITE" id="PS00107">
    <property type="entry name" value="PROTEIN_KINASE_ATP"/>
    <property type="match status" value="1"/>
</dbReference>
<evidence type="ECO:0000256" key="5">
    <source>
        <dbReference type="SAM" id="MobiDB-lite"/>
    </source>
</evidence>
<dbReference type="PROSITE" id="PS00108">
    <property type="entry name" value="PROTEIN_KINASE_ST"/>
    <property type="match status" value="1"/>
</dbReference>
<evidence type="ECO:0000259" key="7">
    <source>
        <dbReference type="PROSITE" id="PS50011"/>
    </source>
</evidence>
<accession>A0A0L0HRA4</accession>
<feature type="domain" description="Protein kinase" evidence="7">
    <location>
        <begin position="156"/>
        <end position="410"/>
    </location>
</feature>
<dbReference type="Gene3D" id="1.10.510.10">
    <property type="entry name" value="Transferase(Phosphotransferase) domain 1"/>
    <property type="match status" value="1"/>
</dbReference>
<dbReference type="InterPro" id="IPR011009">
    <property type="entry name" value="Kinase-like_dom_sf"/>
</dbReference>
<evidence type="ECO:0000256" key="1">
    <source>
        <dbReference type="ARBA" id="ARBA00012513"/>
    </source>
</evidence>
<dbReference type="FunFam" id="1.10.510.10:FF:001091">
    <property type="entry name" value="STE family protein kinase"/>
    <property type="match status" value="1"/>
</dbReference>
<keyword evidence="6" id="KW-1133">Transmembrane helix</keyword>
<dbReference type="OrthoDB" id="248923at2759"/>
<feature type="region of interest" description="Disordered" evidence="5">
    <location>
        <begin position="472"/>
        <end position="505"/>
    </location>
</feature>
<dbReference type="GO" id="GO:0004674">
    <property type="term" value="F:protein serine/threonine kinase activity"/>
    <property type="evidence" value="ECO:0007669"/>
    <property type="project" value="UniProtKB-EC"/>
</dbReference>
<evidence type="ECO:0000313" key="8">
    <source>
        <dbReference type="EMBL" id="KND03607.1"/>
    </source>
</evidence>
<keyword evidence="6" id="KW-0812">Transmembrane</keyword>
<dbReference type="OMA" id="TMKPDEN"/>
<sequence>MSGPSRDVLGHGRPSGSFSSSRLGSSHGSSPTPSSPLSSSPSRQLPVAARVSDAISFDSTLDSEHEASKTRQGSQSSGSSSALGTPPVLPNRTVSLQMHPNGVPPSVPPKTKHPHAQPGSPQKLGVSIGSPFNFEKKLHVDGDFNWFGEGNPREMFDIQEKLGEGAFGAVFKAVLKQTGFVMAIKEVLVGKLNDRESIQKEINMLRQCRHRNTVQYYGCCSVDDDSIWILNDYCGAGSISDCIELTESTFTEAQIAIVLTAALEGLAFLHSRNIVHRDVKCANILLTEDATVKIGDFGVSEKLTQTVCVRNSIVGTPYWMSPEVITGSDYGTEADIWSLGITAIEMTDGVPPHSDVHPMRAMFKIPFLPPPTLLQPNAYSKTFNNFIAQCLIKDPKKRPSALELLKHPFIERYVGQQQNVELRKPLIEKVREVIAKRAFIKKRGRPKAGRTLMTVTAQVQVDKTLQDDIRRVTGTPDRHDSGDRLVPVDAPGKPRGMSDSSVTSHGTVVIHSEEEFDQSYTDEASGTMVIHREQEHVDIRLDTANVKDMDSAGTFVIRSEEAEVDIRLRGALMDTMVIHQDHSHVDVKLKEHEADADVESDEEAHDDDNPDEPLDAEYLITGGDRAGRKGSGLEESGGVRYARRLSDATDDEHILFATRKPKSNVATKLRKRLEKFRKTLKGNVAGVEESGDEREYLEMSQNGRSEDRGKSRSLGEKESPIMAERTTRPLTYYKDRPSRPNLGGSIPFGADELLTGKKRANSAGSDEQPITRLSRGTRSESVSSAEDPRSSTDTATTAFSVSSSSGAEDGVALQKRALSKFYEVVFGMRAASEDPSEMSLKANGKQSVGERSGSVGTSFSDAKGPTRPRSISSVSLGRVDGEIDVNKLVRIHDELIKEIEQAKRGGGRWWKAANRDIPERSIQAMQGAANGSAVIDEDDKYLEGKEELVTGWATRIPWVGYTTAVVIGQTIVLGWKIGRVLWKEFRMNIWVHSFYLILLVSLIWAKPFSLQ</sequence>
<dbReference type="PROSITE" id="PS50011">
    <property type="entry name" value="PROTEIN_KINASE_DOM"/>
    <property type="match status" value="1"/>
</dbReference>
<evidence type="ECO:0000256" key="6">
    <source>
        <dbReference type="SAM" id="Phobius"/>
    </source>
</evidence>
<organism evidence="8 9">
    <name type="scientific">Spizellomyces punctatus (strain DAOM BR117)</name>
    <dbReference type="NCBI Taxonomy" id="645134"/>
    <lineage>
        <taxon>Eukaryota</taxon>
        <taxon>Fungi</taxon>
        <taxon>Fungi incertae sedis</taxon>
        <taxon>Chytridiomycota</taxon>
        <taxon>Chytridiomycota incertae sedis</taxon>
        <taxon>Chytridiomycetes</taxon>
        <taxon>Spizellomycetales</taxon>
        <taxon>Spizellomycetaceae</taxon>
        <taxon>Spizellomyces</taxon>
    </lineage>
</organism>
<feature type="compositionally biased region" description="Low complexity" evidence="5">
    <location>
        <begin position="11"/>
        <end position="42"/>
    </location>
</feature>
<dbReference type="RefSeq" id="XP_016611646.1">
    <property type="nucleotide sequence ID" value="XM_016749402.1"/>
</dbReference>
<dbReference type="Proteomes" id="UP000053201">
    <property type="component" value="Unassembled WGS sequence"/>
</dbReference>
<keyword evidence="2 4" id="KW-0547">Nucleotide-binding</keyword>
<gene>
    <name evidence="8" type="ORF">SPPG_01083</name>
</gene>
<feature type="region of interest" description="Disordered" evidence="5">
    <location>
        <begin position="687"/>
        <end position="806"/>
    </location>
</feature>
<feature type="region of interest" description="Disordered" evidence="5">
    <location>
        <begin position="1"/>
        <end position="123"/>
    </location>
</feature>
<evidence type="ECO:0000313" key="9">
    <source>
        <dbReference type="Proteomes" id="UP000053201"/>
    </source>
</evidence>
<feature type="transmembrane region" description="Helical" evidence="6">
    <location>
        <begin position="987"/>
        <end position="1005"/>
    </location>
</feature>
<dbReference type="PANTHER" id="PTHR48012">
    <property type="entry name" value="STERILE20-LIKE KINASE, ISOFORM B-RELATED"/>
    <property type="match status" value="1"/>
</dbReference>
<feature type="region of interest" description="Disordered" evidence="5">
    <location>
        <begin position="833"/>
        <end position="873"/>
    </location>
</feature>
<dbReference type="AlphaFoldDB" id="A0A0L0HRA4"/>
<dbReference type="GO" id="GO:0005524">
    <property type="term" value="F:ATP binding"/>
    <property type="evidence" value="ECO:0007669"/>
    <property type="project" value="UniProtKB-UniRule"/>
</dbReference>
<dbReference type="Pfam" id="PF00069">
    <property type="entry name" value="Pkinase"/>
    <property type="match status" value="1"/>
</dbReference>
<dbReference type="InterPro" id="IPR050629">
    <property type="entry name" value="STE20/SPS1-PAK"/>
</dbReference>
<feature type="compositionally biased region" description="Low complexity" evidence="5">
    <location>
        <begin position="72"/>
        <end position="81"/>
    </location>
</feature>
<feature type="binding site" evidence="4">
    <location>
        <position position="191"/>
    </location>
    <ligand>
        <name>ATP</name>
        <dbReference type="ChEBI" id="CHEBI:30616"/>
    </ligand>
</feature>
<dbReference type="InParanoid" id="A0A0L0HRA4"/>
<dbReference type="STRING" id="645134.A0A0L0HRA4"/>
<feature type="compositionally biased region" description="Basic and acidic residues" evidence="5">
    <location>
        <begin position="704"/>
        <end position="719"/>
    </location>
</feature>
<protein>
    <recommendedName>
        <fullName evidence="1">non-specific serine/threonine protein kinase</fullName>
        <ecNumber evidence="1">2.7.11.1</ecNumber>
    </recommendedName>
</protein>
<keyword evidence="6" id="KW-0472">Membrane</keyword>
<feature type="region of interest" description="Disordered" evidence="5">
    <location>
        <begin position="592"/>
        <end position="635"/>
    </location>
</feature>
<reference evidence="8 9" key="1">
    <citation type="submission" date="2009-08" db="EMBL/GenBank/DDBJ databases">
        <title>The Genome Sequence of Spizellomyces punctatus strain DAOM BR117.</title>
        <authorList>
            <consortium name="The Broad Institute Genome Sequencing Platform"/>
            <person name="Russ C."/>
            <person name="Cuomo C."/>
            <person name="Shea T."/>
            <person name="Young S.K."/>
            <person name="Zeng Q."/>
            <person name="Koehrsen M."/>
            <person name="Haas B."/>
            <person name="Borodovsky M."/>
            <person name="Guigo R."/>
            <person name="Alvarado L."/>
            <person name="Berlin A."/>
            <person name="Bochicchio J."/>
            <person name="Borenstein D."/>
            <person name="Chapman S."/>
            <person name="Chen Z."/>
            <person name="Engels R."/>
            <person name="Freedman E."/>
            <person name="Gellesch M."/>
            <person name="Goldberg J."/>
            <person name="Griggs A."/>
            <person name="Gujja S."/>
            <person name="Heiman D."/>
            <person name="Hepburn T."/>
            <person name="Howarth C."/>
            <person name="Jen D."/>
            <person name="Larson L."/>
            <person name="Lewis B."/>
            <person name="Mehta T."/>
            <person name="Park D."/>
            <person name="Pearson M."/>
            <person name="Roberts A."/>
            <person name="Saif S."/>
            <person name="Shenoy N."/>
            <person name="Sisk P."/>
            <person name="Stolte C."/>
            <person name="Sykes S."/>
            <person name="Thomson T."/>
            <person name="Walk T."/>
            <person name="White J."/>
            <person name="Yandava C."/>
            <person name="Burger G."/>
            <person name="Gray M.W."/>
            <person name="Holland P.W.H."/>
            <person name="King N."/>
            <person name="Lang F.B.F."/>
            <person name="Roger A.J."/>
            <person name="Ruiz-Trillo I."/>
            <person name="Lander E."/>
            <person name="Nusbaum C."/>
        </authorList>
    </citation>
    <scope>NUCLEOTIDE SEQUENCE [LARGE SCALE GENOMIC DNA]</scope>
    <source>
        <strain evidence="8 9">DAOM BR117</strain>
    </source>
</reference>
<keyword evidence="3 4" id="KW-0067">ATP-binding</keyword>
<dbReference type="SUPFAM" id="SSF56112">
    <property type="entry name" value="Protein kinase-like (PK-like)"/>
    <property type="match status" value="1"/>
</dbReference>
<evidence type="ECO:0000256" key="4">
    <source>
        <dbReference type="PROSITE-ProRule" id="PRU10141"/>
    </source>
</evidence>
<dbReference type="EMBL" id="KQ257451">
    <property type="protein sequence ID" value="KND03607.1"/>
    <property type="molecule type" value="Genomic_DNA"/>
</dbReference>
<proteinExistence type="predicted"/>
<keyword evidence="8" id="KW-0808">Transferase</keyword>
<evidence type="ECO:0000256" key="3">
    <source>
        <dbReference type="ARBA" id="ARBA00022840"/>
    </source>
</evidence>
<feature type="compositionally biased region" description="Acidic residues" evidence="5">
    <location>
        <begin position="596"/>
        <end position="615"/>
    </location>
</feature>
<feature type="compositionally biased region" description="Polar residues" evidence="5">
    <location>
        <begin position="774"/>
        <end position="784"/>
    </location>
</feature>
<keyword evidence="8" id="KW-0418">Kinase</keyword>
<dbReference type="InterPro" id="IPR000719">
    <property type="entry name" value="Prot_kinase_dom"/>
</dbReference>
<feature type="compositionally biased region" description="Low complexity" evidence="5">
    <location>
        <begin position="791"/>
        <end position="806"/>
    </location>
</feature>